<proteinExistence type="predicted"/>
<sequence>MIPASPPTPPIVIHTLQYPTCPTHHHHHYSTHPFHLTYITICFYLTTHPTSVPYVFHPPTSHHHPLLSSYPTPLPPPPFLPAPRHLPPHEDYEQWTSASEGGAPVESKHPQGNQFVNN</sequence>
<protein>
    <submittedName>
        <fullName evidence="2">Uncharacterized protein</fullName>
    </submittedName>
</protein>
<evidence type="ECO:0000313" key="3">
    <source>
        <dbReference type="Proteomes" id="UP000324222"/>
    </source>
</evidence>
<accession>A0A5B7GSG8</accession>
<keyword evidence="3" id="KW-1185">Reference proteome</keyword>
<evidence type="ECO:0000313" key="2">
    <source>
        <dbReference type="EMBL" id="MPC62970.1"/>
    </source>
</evidence>
<dbReference type="Proteomes" id="UP000324222">
    <property type="component" value="Unassembled WGS sequence"/>
</dbReference>
<dbReference type="EMBL" id="VSRR010020276">
    <property type="protein sequence ID" value="MPC62970.1"/>
    <property type="molecule type" value="Genomic_DNA"/>
</dbReference>
<organism evidence="2 3">
    <name type="scientific">Portunus trituberculatus</name>
    <name type="common">Swimming crab</name>
    <name type="synonym">Neptunus trituberculatus</name>
    <dbReference type="NCBI Taxonomy" id="210409"/>
    <lineage>
        <taxon>Eukaryota</taxon>
        <taxon>Metazoa</taxon>
        <taxon>Ecdysozoa</taxon>
        <taxon>Arthropoda</taxon>
        <taxon>Crustacea</taxon>
        <taxon>Multicrustacea</taxon>
        <taxon>Malacostraca</taxon>
        <taxon>Eumalacostraca</taxon>
        <taxon>Eucarida</taxon>
        <taxon>Decapoda</taxon>
        <taxon>Pleocyemata</taxon>
        <taxon>Brachyura</taxon>
        <taxon>Eubrachyura</taxon>
        <taxon>Portunoidea</taxon>
        <taxon>Portunidae</taxon>
        <taxon>Portuninae</taxon>
        <taxon>Portunus</taxon>
    </lineage>
</organism>
<gene>
    <name evidence="2" type="ORF">E2C01_057062</name>
</gene>
<feature type="region of interest" description="Disordered" evidence="1">
    <location>
        <begin position="78"/>
        <end position="118"/>
    </location>
</feature>
<dbReference type="AlphaFoldDB" id="A0A5B7GSG8"/>
<comment type="caution">
    <text evidence="2">The sequence shown here is derived from an EMBL/GenBank/DDBJ whole genome shotgun (WGS) entry which is preliminary data.</text>
</comment>
<reference evidence="2 3" key="1">
    <citation type="submission" date="2019-05" db="EMBL/GenBank/DDBJ databases">
        <title>Another draft genome of Portunus trituberculatus and its Hox gene families provides insights of decapod evolution.</title>
        <authorList>
            <person name="Jeong J.-H."/>
            <person name="Song I."/>
            <person name="Kim S."/>
            <person name="Choi T."/>
            <person name="Kim D."/>
            <person name="Ryu S."/>
            <person name="Kim W."/>
        </authorList>
    </citation>
    <scope>NUCLEOTIDE SEQUENCE [LARGE SCALE GENOMIC DNA]</scope>
    <source>
        <tissue evidence="2">Muscle</tissue>
    </source>
</reference>
<name>A0A5B7GSG8_PORTR</name>
<evidence type="ECO:0000256" key="1">
    <source>
        <dbReference type="SAM" id="MobiDB-lite"/>
    </source>
</evidence>